<feature type="transmembrane region" description="Helical" evidence="1">
    <location>
        <begin position="66"/>
        <end position="86"/>
    </location>
</feature>
<name>A0AAV7PTX7_PLEWA</name>
<protein>
    <submittedName>
        <fullName evidence="2">Uncharacterized protein</fullName>
    </submittedName>
</protein>
<dbReference type="Proteomes" id="UP001066276">
    <property type="component" value="Chromosome 7"/>
</dbReference>
<gene>
    <name evidence="2" type="ORF">NDU88_009826</name>
</gene>
<organism evidence="2 3">
    <name type="scientific">Pleurodeles waltl</name>
    <name type="common">Iberian ribbed newt</name>
    <dbReference type="NCBI Taxonomy" id="8319"/>
    <lineage>
        <taxon>Eukaryota</taxon>
        <taxon>Metazoa</taxon>
        <taxon>Chordata</taxon>
        <taxon>Craniata</taxon>
        <taxon>Vertebrata</taxon>
        <taxon>Euteleostomi</taxon>
        <taxon>Amphibia</taxon>
        <taxon>Batrachia</taxon>
        <taxon>Caudata</taxon>
        <taxon>Salamandroidea</taxon>
        <taxon>Salamandridae</taxon>
        <taxon>Pleurodelinae</taxon>
        <taxon>Pleurodeles</taxon>
    </lineage>
</organism>
<keyword evidence="1" id="KW-0472">Membrane</keyword>
<keyword evidence="1" id="KW-0812">Transmembrane</keyword>
<dbReference type="AlphaFoldDB" id="A0AAV7PTX7"/>
<accession>A0AAV7PTX7</accession>
<evidence type="ECO:0000256" key="1">
    <source>
        <dbReference type="SAM" id="Phobius"/>
    </source>
</evidence>
<proteinExistence type="predicted"/>
<reference evidence="2" key="1">
    <citation type="journal article" date="2022" name="bioRxiv">
        <title>Sequencing and chromosome-scale assembly of the giantPleurodeles waltlgenome.</title>
        <authorList>
            <person name="Brown T."/>
            <person name="Elewa A."/>
            <person name="Iarovenko S."/>
            <person name="Subramanian E."/>
            <person name="Araus A.J."/>
            <person name="Petzold A."/>
            <person name="Susuki M."/>
            <person name="Suzuki K.-i.T."/>
            <person name="Hayashi T."/>
            <person name="Toyoda A."/>
            <person name="Oliveira C."/>
            <person name="Osipova E."/>
            <person name="Leigh N.D."/>
            <person name="Simon A."/>
            <person name="Yun M.H."/>
        </authorList>
    </citation>
    <scope>NUCLEOTIDE SEQUENCE</scope>
    <source>
        <strain evidence="2">20211129_DDA</strain>
        <tissue evidence="2">Liver</tissue>
    </source>
</reference>
<sequence length="118" mass="12799">MAKAIAALGYGCSGLVSWERSPEAVERFWSGEPRNAPLLKDRARGGAGVFHTSPPRCPLGIQLSGLFFFCFVLGYPLLVFLLQVVVGTLCCRLCTTAPQLVPPGAARFERVTPDPRCF</sequence>
<evidence type="ECO:0000313" key="2">
    <source>
        <dbReference type="EMBL" id="KAJ1131490.1"/>
    </source>
</evidence>
<comment type="caution">
    <text evidence="2">The sequence shown here is derived from an EMBL/GenBank/DDBJ whole genome shotgun (WGS) entry which is preliminary data.</text>
</comment>
<evidence type="ECO:0000313" key="3">
    <source>
        <dbReference type="Proteomes" id="UP001066276"/>
    </source>
</evidence>
<keyword evidence="1" id="KW-1133">Transmembrane helix</keyword>
<dbReference type="EMBL" id="JANPWB010000011">
    <property type="protein sequence ID" value="KAJ1131490.1"/>
    <property type="molecule type" value="Genomic_DNA"/>
</dbReference>
<keyword evidence="3" id="KW-1185">Reference proteome</keyword>